<dbReference type="OrthoDB" id="9782629at2"/>
<sequence>MFVEMHPYIGLIEAIKQRRAARAFKSDRIPEVILQEILELAAQAPSGFNLQPWRFIVVKSQQNKEKLQACAFNQRQISEAPVVLICCGDRRAAEMANITSVIHLGDDQGIMTPSYASYMRSSIPEFFRNHPSFDTMEAWTNRHTMLAVAYMMIVAKSFGVDSSPMEGFVSTQVKQAFQIPDEVDICCLLALGYATEPFKSYGGRFSTNQVCFSETYGEPFEVDG</sequence>
<dbReference type="InterPro" id="IPR000415">
    <property type="entry name" value="Nitroreductase-like"/>
</dbReference>
<name>A0A0M5MIF8_9NOSO</name>
<reference evidence="7 8" key="2">
    <citation type="journal article" date="2016" name="Genome Announc.">
        <title>Draft Genome Sequence of the N2-Fixing Cyanobacterium Nostoc piscinale CENA21, Isolated from the Brazilian Amazon Floodplain.</title>
        <authorList>
            <person name="Leao T."/>
            <person name="Guimaraes P.I."/>
            <person name="de Melo A.G."/>
            <person name="Ramos R.T."/>
            <person name="Leao P.N."/>
            <person name="Silva A."/>
            <person name="Fiore M.F."/>
            <person name="Schneider M.P."/>
        </authorList>
    </citation>
    <scope>NUCLEOTIDE SEQUENCE [LARGE SCALE GENOMIC DNA]</scope>
    <source>
        <strain evidence="7 8">CENA21</strain>
    </source>
</reference>
<organism evidence="7 8">
    <name type="scientific">Nostoc piscinale CENA21</name>
    <dbReference type="NCBI Taxonomy" id="224013"/>
    <lineage>
        <taxon>Bacteria</taxon>
        <taxon>Bacillati</taxon>
        <taxon>Cyanobacteriota</taxon>
        <taxon>Cyanophyceae</taxon>
        <taxon>Nostocales</taxon>
        <taxon>Nostocaceae</taxon>
        <taxon>Nostoc</taxon>
    </lineage>
</organism>
<keyword evidence="5" id="KW-0560">Oxidoreductase</keyword>
<evidence type="ECO:0000259" key="6">
    <source>
        <dbReference type="Pfam" id="PF00881"/>
    </source>
</evidence>
<gene>
    <name evidence="7" type="ORF">ACX27_13275</name>
</gene>
<protein>
    <submittedName>
        <fullName evidence="7">NADH dehydrogenase</fullName>
    </submittedName>
</protein>
<dbReference type="GO" id="GO:0016491">
    <property type="term" value="F:oxidoreductase activity"/>
    <property type="evidence" value="ECO:0007669"/>
    <property type="project" value="UniProtKB-KW"/>
</dbReference>
<accession>A0A0M5MIF8</accession>
<dbReference type="AlphaFoldDB" id="A0A0M5MIF8"/>
<comment type="cofactor">
    <cofactor evidence="1">
        <name>FMN</name>
        <dbReference type="ChEBI" id="CHEBI:58210"/>
    </cofactor>
</comment>
<dbReference type="EMBL" id="CP012036">
    <property type="protein sequence ID" value="ALF53588.1"/>
    <property type="molecule type" value="Genomic_DNA"/>
</dbReference>
<evidence type="ECO:0000256" key="5">
    <source>
        <dbReference type="ARBA" id="ARBA00023002"/>
    </source>
</evidence>
<evidence type="ECO:0000256" key="4">
    <source>
        <dbReference type="ARBA" id="ARBA00022643"/>
    </source>
</evidence>
<dbReference type="RefSeq" id="WP_062293108.1">
    <property type="nucleotide sequence ID" value="NZ_CP012036.1"/>
</dbReference>
<dbReference type="Gene3D" id="3.40.109.10">
    <property type="entry name" value="NADH Oxidase"/>
    <property type="match status" value="1"/>
</dbReference>
<feature type="domain" description="Nitroreductase" evidence="6">
    <location>
        <begin position="15"/>
        <end position="193"/>
    </location>
</feature>
<dbReference type="InterPro" id="IPR029479">
    <property type="entry name" value="Nitroreductase"/>
</dbReference>
<dbReference type="Proteomes" id="UP000062645">
    <property type="component" value="Chromosome"/>
</dbReference>
<dbReference type="PATRIC" id="fig|224013.5.peg.3215"/>
<dbReference type="Pfam" id="PF00881">
    <property type="entry name" value="Nitroreductase"/>
    <property type="match status" value="1"/>
</dbReference>
<evidence type="ECO:0000256" key="1">
    <source>
        <dbReference type="ARBA" id="ARBA00001917"/>
    </source>
</evidence>
<dbReference type="STRING" id="224013.ACX27_13275"/>
<reference evidence="8" key="1">
    <citation type="submission" date="2015-07" db="EMBL/GenBank/DDBJ databases">
        <title>Genome Of Nitrogen-Fixing Cyanobacterium Nostoc piscinale CENA21 From Solimoes/Amazon River Floodplain Sediments And Comparative Genomics To Uncover Biosynthetic Natural Products Potential.</title>
        <authorList>
            <person name="Leao T.F."/>
            <person name="Leao P.N."/>
            <person name="Guimaraes P.I."/>
            <person name="de Melo A.G.C."/>
            <person name="Ramos R.T.J."/>
            <person name="Silva A."/>
            <person name="Fiore M.F."/>
            <person name="Schneider M.P.C."/>
        </authorList>
    </citation>
    <scope>NUCLEOTIDE SEQUENCE [LARGE SCALE GENOMIC DNA]</scope>
    <source>
        <strain evidence="8">CENA21</strain>
    </source>
</reference>
<evidence type="ECO:0000256" key="3">
    <source>
        <dbReference type="ARBA" id="ARBA00022630"/>
    </source>
</evidence>
<proteinExistence type="inferred from homology"/>
<keyword evidence="8" id="KW-1185">Reference proteome</keyword>
<comment type="similarity">
    <text evidence="2">Belongs to the nitroreductase family.</text>
</comment>
<evidence type="ECO:0000313" key="8">
    <source>
        <dbReference type="Proteomes" id="UP000062645"/>
    </source>
</evidence>
<dbReference type="KEGG" id="npz:ACX27_13275"/>
<keyword evidence="3" id="KW-0285">Flavoprotein</keyword>
<dbReference type="SUPFAM" id="SSF55469">
    <property type="entry name" value="FMN-dependent nitroreductase-like"/>
    <property type="match status" value="1"/>
</dbReference>
<keyword evidence="4" id="KW-0288">FMN</keyword>
<dbReference type="PANTHER" id="PTHR43673:SF2">
    <property type="entry name" value="NITROREDUCTASE"/>
    <property type="match status" value="1"/>
</dbReference>
<dbReference type="PANTHER" id="PTHR43673">
    <property type="entry name" value="NAD(P)H NITROREDUCTASE YDGI-RELATED"/>
    <property type="match status" value="1"/>
</dbReference>
<evidence type="ECO:0000313" key="7">
    <source>
        <dbReference type="EMBL" id="ALF53588.1"/>
    </source>
</evidence>
<evidence type="ECO:0000256" key="2">
    <source>
        <dbReference type="ARBA" id="ARBA00007118"/>
    </source>
</evidence>